<dbReference type="SUPFAM" id="SSF52540">
    <property type="entry name" value="P-loop containing nucleoside triphosphate hydrolases"/>
    <property type="match status" value="1"/>
</dbReference>
<evidence type="ECO:0000256" key="11">
    <source>
        <dbReference type="SAM" id="MobiDB-lite"/>
    </source>
</evidence>
<evidence type="ECO:0000256" key="9">
    <source>
        <dbReference type="HAMAP-Rule" id="MF_00365"/>
    </source>
</evidence>
<organism evidence="13 14">
    <name type="scientific">Skermanella stibiiresistens SB22</name>
    <dbReference type="NCBI Taxonomy" id="1385369"/>
    <lineage>
        <taxon>Bacteria</taxon>
        <taxon>Pseudomonadati</taxon>
        <taxon>Pseudomonadota</taxon>
        <taxon>Alphaproteobacteria</taxon>
        <taxon>Rhodospirillales</taxon>
        <taxon>Azospirillaceae</taxon>
        <taxon>Skermanella</taxon>
    </lineage>
</organism>
<feature type="domain" description="RecF/RecN/SMC N-terminal" evidence="12">
    <location>
        <begin position="15"/>
        <end position="355"/>
    </location>
</feature>
<comment type="subcellular location">
    <subcellularLocation>
        <location evidence="1 9 10">Cytoplasm</location>
    </subcellularLocation>
</comment>
<dbReference type="PROSITE" id="PS00618">
    <property type="entry name" value="RECF_2"/>
    <property type="match status" value="1"/>
</dbReference>
<feature type="binding site" evidence="9">
    <location>
        <begin position="42"/>
        <end position="49"/>
    </location>
    <ligand>
        <name>ATP</name>
        <dbReference type="ChEBI" id="CHEBI:30616"/>
    </ligand>
</feature>
<dbReference type="NCBIfam" id="TIGR00611">
    <property type="entry name" value="recf"/>
    <property type="match status" value="1"/>
</dbReference>
<dbReference type="HAMAP" id="MF_00365">
    <property type="entry name" value="RecF"/>
    <property type="match status" value="1"/>
</dbReference>
<keyword evidence="9 10" id="KW-0227">DNA damage</keyword>
<evidence type="ECO:0000256" key="1">
    <source>
        <dbReference type="ARBA" id="ARBA00004496"/>
    </source>
</evidence>
<reference evidence="13 14" key="1">
    <citation type="submission" date="2013-08" db="EMBL/GenBank/DDBJ databases">
        <title>The genome sequence of Skermanella stibiiresistens.</title>
        <authorList>
            <person name="Zhu W."/>
            <person name="Wang G."/>
        </authorList>
    </citation>
    <scope>NUCLEOTIDE SEQUENCE [LARGE SCALE GENOMIC DNA]</scope>
    <source>
        <strain evidence="13 14">SB22</strain>
    </source>
</reference>
<dbReference type="Gene3D" id="1.20.1050.90">
    <property type="entry name" value="RecF/RecN/SMC, N-terminal domain"/>
    <property type="match status" value="1"/>
</dbReference>
<sequence length="392" mass="41893">MENSPVKVAAPKLAVTRLTLTQFRCYDGARLNTDARPVVLTGPNGAGKTNLLEAVSFLSPGRGLRRARLAEVERIGSPAGAGWAVAARVETPLGPVDIGTGRDMTTDGTSERRLVRIDGHPVRGQVALAEHVALTWLTPQMDRLFVEGTSGRRRFLDRLVFGFDPAHAGRLSRYEHALRERSRLLRDGRGDDAWLSALEDEMATSGVAVAAARRDMVSRLQQACEQATGPFPRADLAVSGTVEDWLADQPALAAEDALRRRLADGRRFDGGSGSAGEGGGGTIGPHRSDLEVRHRGKDMPAEVCSTGEQKALLIAIVLANARLMAAERGQPPLLLLDEVAAHLDAERRAALFGEILAIGAQAWLTGTDVGMFAGLGDAANFFRVEDAHVLPA</sequence>
<comment type="caution">
    <text evidence="13">The sequence shown here is derived from an EMBL/GenBank/DDBJ whole genome shotgun (WGS) entry which is preliminary data.</text>
</comment>
<evidence type="ECO:0000256" key="7">
    <source>
        <dbReference type="ARBA" id="ARBA00022840"/>
    </source>
</evidence>
<dbReference type="GO" id="GO:0005524">
    <property type="term" value="F:ATP binding"/>
    <property type="evidence" value="ECO:0007669"/>
    <property type="project" value="UniProtKB-UniRule"/>
</dbReference>
<evidence type="ECO:0000313" key="13">
    <source>
        <dbReference type="EMBL" id="EWY37272.1"/>
    </source>
</evidence>
<dbReference type="Proteomes" id="UP000019486">
    <property type="component" value="Unassembled WGS sequence"/>
</dbReference>
<accession>W9GXV0</accession>
<protein>
    <recommendedName>
        <fullName evidence="3 9">DNA replication and repair protein RecF</fullName>
    </recommendedName>
</protein>
<dbReference type="Gene3D" id="3.40.50.300">
    <property type="entry name" value="P-loop containing nucleotide triphosphate hydrolases"/>
    <property type="match status" value="1"/>
</dbReference>
<evidence type="ECO:0000256" key="8">
    <source>
        <dbReference type="ARBA" id="ARBA00023125"/>
    </source>
</evidence>
<dbReference type="GO" id="GO:0005737">
    <property type="term" value="C:cytoplasm"/>
    <property type="evidence" value="ECO:0007669"/>
    <property type="project" value="UniProtKB-SubCell"/>
</dbReference>
<evidence type="ECO:0000256" key="6">
    <source>
        <dbReference type="ARBA" id="ARBA00022741"/>
    </source>
</evidence>
<dbReference type="InterPro" id="IPR001238">
    <property type="entry name" value="DNA-binding_RecF"/>
</dbReference>
<evidence type="ECO:0000256" key="10">
    <source>
        <dbReference type="RuleBase" id="RU000578"/>
    </source>
</evidence>
<proteinExistence type="inferred from homology"/>
<name>W9GXV0_9PROT</name>
<dbReference type="InterPro" id="IPR018078">
    <property type="entry name" value="DNA-binding_RecF_CS"/>
</dbReference>
<dbReference type="PANTHER" id="PTHR32182">
    <property type="entry name" value="DNA REPLICATION AND REPAIR PROTEIN RECF"/>
    <property type="match status" value="1"/>
</dbReference>
<keyword evidence="9 10" id="KW-0234">DNA repair</keyword>
<dbReference type="PANTHER" id="PTHR32182:SF0">
    <property type="entry name" value="DNA REPLICATION AND REPAIR PROTEIN RECF"/>
    <property type="match status" value="1"/>
</dbReference>
<feature type="compositionally biased region" description="Gly residues" evidence="11">
    <location>
        <begin position="270"/>
        <end position="283"/>
    </location>
</feature>
<dbReference type="Pfam" id="PF02463">
    <property type="entry name" value="SMC_N"/>
    <property type="match status" value="1"/>
</dbReference>
<keyword evidence="9 10" id="KW-0742">SOS response</keyword>
<dbReference type="InterPro" id="IPR042174">
    <property type="entry name" value="RecF_2"/>
</dbReference>
<dbReference type="STRING" id="1385369.N825_20760"/>
<dbReference type="InterPro" id="IPR003395">
    <property type="entry name" value="RecF/RecN/SMC_N"/>
</dbReference>
<dbReference type="PATRIC" id="fig|1385369.3.peg.5691"/>
<comment type="function">
    <text evidence="9 10">The RecF protein is involved in DNA metabolism; it is required for DNA replication and normal SOS inducibility. RecF binds preferentially to single-stranded, linear DNA. It also seems to bind ATP.</text>
</comment>
<gene>
    <name evidence="9" type="primary">recF</name>
    <name evidence="13" type="ORF">N825_20760</name>
</gene>
<dbReference type="GO" id="GO:0000731">
    <property type="term" value="P:DNA synthesis involved in DNA repair"/>
    <property type="evidence" value="ECO:0007669"/>
    <property type="project" value="TreeGrafter"/>
</dbReference>
<evidence type="ECO:0000256" key="3">
    <source>
        <dbReference type="ARBA" id="ARBA00020170"/>
    </source>
</evidence>
<keyword evidence="14" id="KW-1185">Reference proteome</keyword>
<evidence type="ECO:0000256" key="2">
    <source>
        <dbReference type="ARBA" id="ARBA00008016"/>
    </source>
</evidence>
<dbReference type="GO" id="GO:0003697">
    <property type="term" value="F:single-stranded DNA binding"/>
    <property type="evidence" value="ECO:0007669"/>
    <property type="project" value="UniProtKB-UniRule"/>
</dbReference>
<keyword evidence="4 9" id="KW-0963">Cytoplasm</keyword>
<keyword evidence="8 9" id="KW-0238">DNA-binding</keyword>
<dbReference type="AlphaFoldDB" id="W9GXV0"/>
<evidence type="ECO:0000313" key="14">
    <source>
        <dbReference type="Proteomes" id="UP000019486"/>
    </source>
</evidence>
<feature type="region of interest" description="Disordered" evidence="11">
    <location>
        <begin position="268"/>
        <end position="288"/>
    </location>
</feature>
<dbReference type="GO" id="GO:0006302">
    <property type="term" value="P:double-strand break repair"/>
    <property type="evidence" value="ECO:0007669"/>
    <property type="project" value="TreeGrafter"/>
</dbReference>
<dbReference type="GO" id="GO:0009432">
    <property type="term" value="P:SOS response"/>
    <property type="evidence" value="ECO:0007669"/>
    <property type="project" value="UniProtKB-UniRule"/>
</dbReference>
<dbReference type="EMBL" id="AVFL01000028">
    <property type="protein sequence ID" value="EWY37272.1"/>
    <property type="molecule type" value="Genomic_DNA"/>
</dbReference>
<evidence type="ECO:0000256" key="4">
    <source>
        <dbReference type="ARBA" id="ARBA00022490"/>
    </source>
</evidence>
<comment type="similarity">
    <text evidence="2 9 10">Belongs to the RecF family.</text>
</comment>
<evidence type="ECO:0000259" key="12">
    <source>
        <dbReference type="Pfam" id="PF02463"/>
    </source>
</evidence>
<keyword evidence="5 9" id="KW-0235">DNA replication</keyword>
<keyword evidence="6 9" id="KW-0547">Nucleotide-binding</keyword>
<dbReference type="InterPro" id="IPR027417">
    <property type="entry name" value="P-loop_NTPase"/>
</dbReference>
<keyword evidence="7 9" id="KW-0067">ATP-binding</keyword>
<dbReference type="GO" id="GO:0006260">
    <property type="term" value="P:DNA replication"/>
    <property type="evidence" value="ECO:0007669"/>
    <property type="project" value="UniProtKB-UniRule"/>
</dbReference>
<evidence type="ECO:0000256" key="5">
    <source>
        <dbReference type="ARBA" id="ARBA00022705"/>
    </source>
</evidence>